<dbReference type="RefSeq" id="WP_286218128.1">
    <property type="nucleotide sequence ID" value="NZ_AP027729.1"/>
</dbReference>
<feature type="region of interest" description="Disordered" evidence="1">
    <location>
        <begin position="81"/>
        <end position="111"/>
    </location>
</feature>
<dbReference type="Proteomes" id="UP001321475">
    <property type="component" value="Chromosome"/>
</dbReference>
<feature type="compositionally biased region" description="Low complexity" evidence="1">
    <location>
        <begin position="146"/>
        <end position="160"/>
    </location>
</feature>
<gene>
    <name evidence="2" type="ORF">GCM10025865_00970</name>
</gene>
<sequence>MAWAKVDDKLHSSPKWLGATKGARALWVSAASWCAAQENDGYVPSSALRLFSGTRREASCLVSVGLWDDDENDGWHFHDWTDYNPDSGSQKAKRKAESAGGRRGNHTRWHEKQGLHVEGCEFCEASGTRSGGRVAPESSRPDPTRTRTPTNSSRSTPAPRSDARTEPPSDGPEHSPNSVLASHGMTADERRAFLGDLKADDEVRSVSGLINGLHRKGTLGARINEWRELRDIEPTRRRTPTDRQAQILAAEMQRAHEADARVIPLQQIEGAHR</sequence>
<evidence type="ECO:0000313" key="3">
    <source>
        <dbReference type="Proteomes" id="UP001321475"/>
    </source>
</evidence>
<organism evidence="2 3">
    <name type="scientific">Paraoerskovia sediminicola</name>
    <dbReference type="NCBI Taxonomy" id="1138587"/>
    <lineage>
        <taxon>Bacteria</taxon>
        <taxon>Bacillati</taxon>
        <taxon>Actinomycetota</taxon>
        <taxon>Actinomycetes</taxon>
        <taxon>Micrococcales</taxon>
        <taxon>Cellulomonadaceae</taxon>
        <taxon>Paraoerskovia</taxon>
    </lineage>
</organism>
<evidence type="ECO:0000313" key="2">
    <source>
        <dbReference type="EMBL" id="BDZ40798.1"/>
    </source>
</evidence>
<reference evidence="3" key="1">
    <citation type="journal article" date="2019" name="Int. J. Syst. Evol. Microbiol.">
        <title>The Global Catalogue of Microorganisms (GCM) 10K type strain sequencing project: providing services to taxonomists for standard genome sequencing and annotation.</title>
        <authorList>
            <consortium name="The Broad Institute Genomics Platform"/>
            <consortium name="The Broad Institute Genome Sequencing Center for Infectious Disease"/>
            <person name="Wu L."/>
            <person name="Ma J."/>
        </authorList>
    </citation>
    <scope>NUCLEOTIDE SEQUENCE [LARGE SCALE GENOMIC DNA]</scope>
    <source>
        <strain evidence="3">NBRC 108565</strain>
    </source>
</reference>
<evidence type="ECO:0000256" key="1">
    <source>
        <dbReference type="SAM" id="MobiDB-lite"/>
    </source>
</evidence>
<accession>A0ABN6X7M0</accession>
<dbReference type="EMBL" id="AP027729">
    <property type="protein sequence ID" value="BDZ40798.1"/>
    <property type="molecule type" value="Genomic_DNA"/>
</dbReference>
<feature type="compositionally biased region" description="Basic and acidic residues" evidence="1">
    <location>
        <begin position="161"/>
        <end position="173"/>
    </location>
</feature>
<protein>
    <submittedName>
        <fullName evidence="2">Uncharacterized protein</fullName>
    </submittedName>
</protein>
<keyword evidence="3" id="KW-1185">Reference proteome</keyword>
<proteinExistence type="predicted"/>
<name>A0ABN6X7M0_9CELL</name>
<feature type="region of interest" description="Disordered" evidence="1">
    <location>
        <begin position="125"/>
        <end position="181"/>
    </location>
</feature>